<evidence type="ECO:0000313" key="2">
    <source>
        <dbReference type="EMBL" id="KAK7480978.1"/>
    </source>
</evidence>
<feature type="non-terminal residue" evidence="2">
    <location>
        <position position="1"/>
    </location>
</feature>
<protein>
    <submittedName>
        <fullName evidence="2">Uncharacterized protein</fullName>
    </submittedName>
</protein>
<keyword evidence="3" id="KW-1185">Reference proteome</keyword>
<sequence length="410" mass="46093">SDWTILQERQTGTDERGMLGMDRRGMLGMDRGGCWEEKASILETMAHVKFQQFDLHANIKGCHLSSSKRPVSTDGMVNCRKPELGSLFTRQSKCILSFHTKQQVTPENDCTVAEVDTIYLKILTQGRSGVAARTRRPVEDMEQQDLHSQIAARPKATRESNSQNSPQQMDAEPRPAATCRSSAQTCTVVSGGYPSADPFVTPSGPQPSAARKWTEYHYHYTYVTPSAFSPIMSGTSRGHPPFSRHRAGGLGQVPDTGDPDSRHDSFLDRRWRHYMRASRDYVRASRDFTGCHLSRDDTMYLVAYAQVNESPDEECLRYIGKRVRASDQQILAWFAYYCQVIRPTTPRVCYGNCMLNSPDFLQGPDIWDVGIANLAMLDASKGTVSRDLLQDNDIRDMGEASLEKVDTIWT</sequence>
<reference evidence="2 3" key="1">
    <citation type="journal article" date="2023" name="Sci. Data">
        <title>Genome assembly of the Korean intertidal mud-creeper Batillaria attramentaria.</title>
        <authorList>
            <person name="Patra A.K."/>
            <person name="Ho P.T."/>
            <person name="Jun S."/>
            <person name="Lee S.J."/>
            <person name="Kim Y."/>
            <person name="Won Y.J."/>
        </authorList>
    </citation>
    <scope>NUCLEOTIDE SEQUENCE [LARGE SCALE GENOMIC DNA]</scope>
    <source>
        <strain evidence="2">Wonlab-2016</strain>
    </source>
</reference>
<dbReference type="AlphaFoldDB" id="A0ABD0K1D9"/>
<name>A0ABD0K1D9_9CAEN</name>
<organism evidence="2 3">
    <name type="scientific">Batillaria attramentaria</name>
    <dbReference type="NCBI Taxonomy" id="370345"/>
    <lineage>
        <taxon>Eukaryota</taxon>
        <taxon>Metazoa</taxon>
        <taxon>Spiralia</taxon>
        <taxon>Lophotrochozoa</taxon>
        <taxon>Mollusca</taxon>
        <taxon>Gastropoda</taxon>
        <taxon>Caenogastropoda</taxon>
        <taxon>Sorbeoconcha</taxon>
        <taxon>Cerithioidea</taxon>
        <taxon>Batillariidae</taxon>
        <taxon>Batillaria</taxon>
    </lineage>
</organism>
<feature type="region of interest" description="Disordered" evidence="1">
    <location>
        <begin position="130"/>
        <end position="180"/>
    </location>
</feature>
<dbReference type="EMBL" id="JACVVK020000270">
    <property type="protein sequence ID" value="KAK7480978.1"/>
    <property type="molecule type" value="Genomic_DNA"/>
</dbReference>
<dbReference type="Proteomes" id="UP001519460">
    <property type="component" value="Unassembled WGS sequence"/>
</dbReference>
<accession>A0ABD0K1D9</accession>
<evidence type="ECO:0000313" key="3">
    <source>
        <dbReference type="Proteomes" id="UP001519460"/>
    </source>
</evidence>
<gene>
    <name evidence="2" type="ORF">BaRGS_00027793</name>
</gene>
<comment type="caution">
    <text evidence="2">The sequence shown here is derived from an EMBL/GenBank/DDBJ whole genome shotgun (WGS) entry which is preliminary data.</text>
</comment>
<evidence type="ECO:0000256" key="1">
    <source>
        <dbReference type="SAM" id="MobiDB-lite"/>
    </source>
</evidence>
<feature type="compositionally biased region" description="Polar residues" evidence="1">
    <location>
        <begin position="159"/>
        <end position="168"/>
    </location>
</feature>
<proteinExistence type="predicted"/>